<dbReference type="GeneID" id="105366752"/>
<dbReference type="SUPFAM" id="SSF50494">
    <property type="entry name" value="Trypsin-like serine proteases"/>
    <property type="match status" value="1"/>
</dbReference>
<evidence type="ECO:0000313" key="12">
    <source>
        <dbReference type="Proteomes" id="UP000695007"/>
    </source>
</evidence>
<proteinExistence type="predicted"/>
<dbReference type="SMART" id="SM00020">
    <property type="entry name" value="Tryp_SPc"/>
    <property type="match status" value="1"/>
</dbReference>
<comment type="subcellular location">
    <subcellularLocation>
        <location evidence="1">Secreted</location>
    </subcellularLocation>
</comment>
<evidence type="ECO:0000256" key="6">
    <source>
        <dbReference type="ARBA" id="ARBA00022825"/>
    </source>
</evidence>
<evidence type="ECO:0000256" key="4">
    <source>
        <dbReference type="ARBA" id="ARBA00022729"/>
    </source>
</evidence>
<keyword evidence="12" id="KW-1185">Reference proteome</keyword>
<dbReference type="PANTHER" id="PTHR24252:SF7">
    <property type="entry name" value="HYALIN"/>
    <property type="match status" value="1"/>
</dbReference>
<dbReference type="InterPro" id="IPR018114">
    <property type="entry name" value="TRYPSIN_HIS"/>
</dbReference>
<gene>
    <name evidence="13" type="primary">LOC105366752</name>
</gene>
<dbReference type="Proteomes" id="UP000695007">
    <property type="component" value="Unplaced"/>
</dbReference>
<dbReference type="InterPro" id="IPR043504">
    <property type="entry name" value="Peptidase_S1_PA_chymotrypsin"/>
</dbReference>
<evidence type="ECO:0000256" key="7">
    <source>
        <dbReference type="ARBA" id="ARBA00023145"/>
    </source>
</evidence>
<feature type="domain" description="Peptidase S1" evidence="11">
    <location>
        <begin position="35"/>
        <end position="293"/>
    </location>
</feature>
<feature type="signal peptide" evidence="10">
    <location>
        <begin position="1"/>
        <end position="18"/>
    </location>
</feature>
<dbReference type="PRINTS" id="PR00722">
    <property type="entry name" value="CHYMOTRYPSIN"/>
</dbReference>
<evidence type="ECO:0000256" key="10">
    <source>
        <dbReference type="SAM" id="SignalP"/>
    </source>
</evidence>
<evidence type="ECO:0000256" key="8">
    <source>
        <dbReference type="ARBA" id="ARBA00023157"/>
    </source>
</evidence>
<sequence length="294" mass="32430">MRLLLAWILFIQAYIIFGDHNTGLDQCGIANSNRIIGGKNASMGAYPWIARIGYIKKNDKEKDVTFRCGGTVITEIYVITAAHCIVNLANNIIVSRIRLGEHNTETNPDCIKSFCNLPYQDFEAAQITPHESYDKPKLQNDLGLIKLNKVITFNEYIKPICMMKAKLLKKNFIGQAAEVAGWGVYDINEPQMSSVLQTVKLPIVEIERCVIGYKIAAPIGYNQLCVGGKVGQDSCGGDSGGPLMKVDVDGPLGPRYYIIGIVSFGAKLCGETNLPGVYTKIASYMPWVYEHIKA</sequence>
<evidence type="ECO:0000256" key="5">
    <source>
        <dbReference type="ARBA" id="ARBA00022801"/>
    </source>
</evidence>
<dbReference type="Gene3D" id="2.40.10.10">
    <property type="entry name" value="Trypsin-like serine proteases"/>
    <property type="match status" value="2"/>
</dbReference>
<dbReference type="KEGG" id="csol:105366752"/>
<dbReference type="InterPro" id="IPR001254">
    <property type="entry name" value="Trypsin_dom"/>
</dbReference>
<keyword evidence="4 10" id="KW-0732">Signal</keyword>
<evidence type="ECO:0000256" key="1">
    <source>
        <dbReference type="ARBA" id="ARBA00004613"/>
    </source>
</evidence>
<keyword evidence="7" id="KW-0865">Zymogen</keyword>
<protein>
    <submittedName>
        <fullName evidence="13">Proclotting enzyme-like</fullName>
    </submittedName>
</protein>
<dbReference type="AlphaFoldDB" id="A0AAJ7E0X3"/>
<feature type="chain" id="PRO_5042517544" evidence="10">
    <location>
        <begin position="19"/>
        <end position="294"/>
    </location>
</feature>
<dbReference type="GO" id="GO:0006508">
    <property type="term" value="P:proteolysis"/>
    <property type="evidence" value="ECO:0007669"/>
    <property type="project" value="UniProtKB-KW"/>
</dbReference>
<keyword evidence="3 9" id="KW-0645">Protease</keyword>
<dbReference type="CDD" id="cd00190">
    <property type="entry name" value="Tryp_SPc"/>
    <property type="match status" value="1"/>
</dbReference>
<dbReference type="PANTHER" id="PTHR24252">
    <property type="entry name" value="ACROSIN-RELATED"/>
    <property type="match status" value="1"/>
</dbReference>
<dbReference type="GO" id="GO:0005576">
    <property type="term" value="C:extracellular region"/>
    <property type="evidence" value="ECO:0007669"/>
    <property type="project" value="UniProtKB-SubCell"/>
</dbReference>
<evidence type="ECO:0000256" key="3">
    <source>
        <dbReference type="ARBA" id="ARBA00022670"/>
    </source>
</evidence>
<evidence type="ECO:0000259" key="11">
    <source>
        <dbReference type="PROSITE" id="PS50240"/>
    </source>
</evidence>
<evidence type="ECO:0000313" key="13">
    <source>
        <dbReference type="RefSeq" id="XP_011503595.1"/>
    </source>
</evidence>
<keyword evidence="5 9" id="KW-0378">Hydrolase</keyword>
<keyword evidence="6 9" id="KW-0720">Serine protease</keyword>
<reference evidence="13" key="1">
    <citation type="submission" date="2025-08" db="UniProtKB">
        <authorList>
            <consortium name="RefSeq"/>
        </authorList>
    </citation>
    <scope>IDENTIFICATION</scope>
</reference>
<dbReference type="GO" id="GO:0004252">
    <property type="term" value="F:serine-type endopeptidase activity"/>
    <property type="evidence" value="ECO:0007669"/>
    <property type="project" value="InterPro"/>
</dbReference>
<dbReference type="InterPro" id="IPR033116">
    <property type="entry name" value="TRYPSIN_SER"/>
</dbReference>
<dbReference type="PROSITE" id="PS00135">
    <property type="entry name" value="TRYPSIN_SER"/>
    <property type="match status" value="1"/>
</dbReference>
<accession>A0AAJ7E0X3</accession>
<evidence type="ECO:0000256" key="2">
    <source>
        <dbReference type="ARBA" id="ARBA00022525"/>
    </source>
</evidence>
<dbReference type="InterPro" id="IPR009003">
    <property type="entry name" value="Peptidase_S1_PA"/>
</dbReference>
<keyword evidence="8" id="KW-1015">Disulfide bond</keyword>
<dbReference type="InterPro" id="IPR001314">
    <property type="entry name" value="Peptidase_S1A"/>
</dbReference>
<dbReference type="FunFam" id="2.40.10.10:FF:000146">
    <property type="entry name" value="Serine protease 53"/>
    <property type="match status" value="1"/>
</dbReference>
<dbReference type="PROSITE" id="PS50240">
    <property type="entry name" value="TRYPSIN_DOM"/>
    <property type="match status" value="1"/>
</dbReference>
<dbReference type="PROSITE" id="PS00134">
    <property type="entry name" value="TRYPSIN_HIS"/>
    <property type="match status" value="1"/>
</dbReference>
<name>A0AAJ7E0X3_9HYME</name>
<keyword evidence="2" id="KW-0964">Secreted</keyword>
<dbReference type="RefSeq" id="XP_011503595.1">
    <property type="nucleotide sequence ID" value="XM_011505293.1"/>
</dbReference>
<evidence type="ECO:0000256" key="9">
    <source>
        <dbReference type="RuleBase" id="RU363034"/>
    </source>
</evidence>
<organism evidence="12 13">
    <name type="scientific">Ceratosolen solmsi marchali</name>
    <dbReference type="NCBI Taxonomy" id="326594"/>
    <lineage>
        <taxon>Eukaryota</taxon>
        <taxon>Metazoa</taxon>
        <taxon>Ecdysozoa</taxon>
        <taxon>Arthropoda</taxon>
        <taxon>Hexapoda</taxon>
        <taxon>Insecta</taxon>
        <taxon>Pterygota</taxon>
        <taxon>Neoptera</taxon>
        <taxon>Endopterygota</taxon>
        <taxon>Hymenoptera</taxon>
        <taxon>Apocrita</taxon>
        <taxon>Proctotrupomorpha</taxon>
        <taxon>Chalcidoidea</taxon>
        <taxon>Agaonidae</taxon>
        <taxon>Agaoninae</taxon>
        <taxon>Ceratosolen</taxon>
    </lineage>
</organism>
<dbReference type="Pfam" id="PF00089">
    <property type="entry name" value="Trypsin"/>
    <property type="match status" value="1"/>
</dbReference>